<dbReference type="Pfam" id="PF22892">
    <property type="entry name" value="DSRM_MRPL44"/>
    <property type="match status" value="1"/>
</dbReference>
<dbReference type="SMART" id="SM00358">
    <property type="entry name" value="DSRM"/>
    <property type="match status" value="1"/>
</dbReference>
<evidence type="ECO:0000256" key="1">
    <source>
        <dbReference type="ARBA" id="ARBA00004173"/>
    </source>
</evidence>
<evidence type="ECO:0000256" key="5">
    <source>
        <dbReference type="ARBA" id="ARBA00023274"/>
    </source>
</evidence>
<evidence type="ECO:0000256" key="8">
    <source>
        <dbReference type="SAM" id="MobiDB-lite"/>
    </source>
</evidence>
<comment type="caution">
    <text evidence="10">The sequence shown here is derived from an EMBL/GenBank/DDBJ whole genome shotgun (WGS) entry which is preliminary data.</text>
</comment>
<dbReference type="InterPro" id="IPR044444">
    <property type="entry name" value="Ribosomal_mL44_DSRM_metazoa"/>
</dbReference>
<dbReference type="GeneID" id="85314269"/>
<dbReference type="AlphaFoldDB" id="A0AAJ0FFR8"/>
<dbReference type="EMBL" id="MU839010">
    <property type="protein sequence ID" value="KAK1766841.1"/>
    <property type="molecule type" value="Genomic_DNA"/>
</dbReference>
<dbReference type="SUPFAM" id="SSF69065">
    <property type="entry name" value="RNase III domain-like"/>
    <property type="match status" value="1"/>
</dbReference>
<sequence length="426" mass="46700">MKRLRFEKWSGQLLGARPGAASASASCSKPFRTHHLFSSQRSQWTLAAAETPHGEGGEESASHRFPPLDPGSAGLTATFPSPPPERALSSAKLAALHARLALSEKIPLQTLARALIDATADENPRFNNSNLSFLGQTLINYHISEWLMCRYPRLPMSIMYAAMSAYGGVKPLHQIARQWGVESAAAPGGEVDAGLLQFSTRKPGITNTGFGYRRTEAAYLEKFKWRRGINSRVVLDDDFGDVVNEVLPEEEGQDGAAEVSEDGPLKPYGTPETRQVAENAHAQFVRAVVGATYAHCGREAVKSFVRSHVLARQLDLSSLFSFKLPTRELAQLCAREEFERPVARLLSETGRRSRTPVFVVGIYSGKDKLGEGAGPNLDSARWKAAMNSLKAWYLYSPGENVRVPSDMLAEDAKSWEPVYIDIGEVV</sequence>
<keyword evidence="2" id="KW-0694">RNA-binding</keyword>
<protein>
    <recommendedName>
        <fullName evidence="7">Large ribosomal subunit protein mL44</fullName>
    </recommendedName>
</protein>
<accession>A0AAJ0FFR8</accession>
<keyword evidence="11" id="KW-1185">Reference proteome</keyword>
<dbReference type="GO" id="GO:0004525">
    <property type="term" value="F:ribonuclease III activity"/>
    <property type="evidence" value="ECO:0007669"/>
    <property type="project" value="InterPro"/>
</dbReference>
<dbReference type="RefSeq" id="XP_060283054.1">
    <property type="nucleotide sequence ID" value="XM_060431082.1"/>
</dbReference>
<dbReference type="GO" id="GO:0003725">
    <property type="term" value="F:double-stranded RNA binding"/>
    <property type="evidence" value="ECO:0007669"/>
    <property type="project" value="InterPro"/>
</dbReference>
<feature type="domain" description="RNase III" evidence="9">
    <location>
        <begin position="93"/>
        <end position="181"/>
    </location>
</feature>
<dbReference type="GO" id="GO:0003735">
    <property type="term" value="F:structural constituent of ribosome"/>
    <property type="evidence" value="ECO:0007669"/>
    <property type="project" value="TreeGrafter"/>
</dbReference>
<dbReference type="Proteomes" id="UP001244011">
    <property type="component" value="Unassembled WGS sequence"/>
</dbReference>
<dbReference type="SMART" id="SM00535">
    <property type="entry name" value="RIBOc"/>
    <property type="match status" value="1"/>
</dbReference>
<comment type="similarity">
    <text evidence="6">Belongs to the ribonuclease III family. Mitochondrion-specific ribosomal protein mL44 subfamily.</text>
</comment>
<dbReference type="Gene3D" id="3.30.160.20">
    <property type="match status" value="1"/>
</dbReference>
<dbReference type="InterPro" id="IPR036389">
    <property type="entry name" value="RNase_III_sf"/>
</dbReference>
<evidence type="ECO:0000256" key="4">
    <source>
        <dbReference type="ARBA" id="ARBA00023128"/>
    </source>
</evidence>
<keyword evidence="5" id="KW-0687">Ribonucleoprotein</keyword>
<feature type="region of interest" description="Disordered" evidence="8">
    <location>
        <begin position="46"/>
        <end position="83"/>
    </location>
</feature>
<dbReference type="PANTHER" id="PTHR11207">
    <property type="entry name" value="RIBONUCLEASE III"/>
    <property type="match status" value="1"/>
</dbReference>
<dbReference type="GO" id="GO:0005739">
    <property type="term" value="C:mitochondrion"/>
    <property type="evidence" value="ECO:0007669"/>
    <property type="project" value="TreeGrafter"/>
</dbReference>
<dbReference type="InterPro" id="IPR044443">
    <property type="entry name" value="Ribosomal_mL44_DSRM_fung"/>
</dbReference>
<dbReference type="Gene3D" id="1.10.1520.10">
    <property type="entry name" value="Ribonuclease III domain"/>
    <property type="match status" value="1"/>
</dbReference>
<comment type="subcellular location">
    <subcellularLocation>
        <location evidence="1">Mitochondrion</location>
    </subcellularLocation>
</comment>
<evidence type="ECO:0000313" key="11">
    <source>
        <dbReference type="Proteomes" id="UP001244011"/>
    </source>
</evidence>
<evidence type="ECO:0000256" key="2">
    <source>
        <dbReference type="ARBA" id="ARBA00022884"/>
    </source>
</evidence>
<keyword evidence="3" id="KW-0689">Ribosomal protein</keyword>
<evidence type="ECO:0000259" key="9">
    <source>
        <dbReference type="PROSITE" id="PS50142"/>
    </source>
</evidence>
<dbReference type="SUPFAM" id="SSF54768">
    <property type="entry name" value="dsRNA-binding domain-like"/>
    <property type="match status" value="1"/>
</dbReference>
<evidence type="ECO:0000256" key="7">
    <source>
        <dbReference type="ARBA" id="ARBA00035187"/>
    </source>
</evidence>
<proteinExistence type="inferred from homology"/>
<organism evidence="10 11">
    <name type="scientific">Phialemonium atrogriseum</name>
    <dbReference type="NCBI Taxonomy" id="1093897"/>
    <lineage>
        <taxon>Eukaryota</taxon>
        <taxon>Fungi</taxon>
        <taxon>Dikarya</taxon>
        <taxon>Ascomycota</taxon>
        <taxon>Pezizomycotina</taxon>
        <taxon>Sordariomycetes</taxon>
        <taxon>Sordariomycetidae</taxon>
        <taxon>Cephalothecales</taxon>
        <taxon>Cephalothecaceae</taxon>
        <taxon>Phialemonium</taxon>
    </lineage>
</organism>
<dbReference type="CDD" id="cd19873">
    <property type="entry name" value="DSRM_MRPL3_like"/>
    <property type="match status" value="1"/>
</dbReference>
<evidence type="ECO:0000256" key="3">
    <source>
        <dbReference type="ARBA" id="ARBA00022980"/>
    </source>
</evidence>
<evidence type="ECO:0000256" key="6">
    <source>
        <dbReference type="ARBA" id="ARBA00024034"/>
    </source>
</evidence>
<dbReference type="GO" id="GO:0006396">
    <property type="term" value="P:RNA processing"/>
    <property type="evidence" value="ECO:0007669"/>
    <property type="project" value="InterPro"/>
</dbReference>
<gene>
    <name evidence="10" type="ORF">QBC33DRAFT_578645</name>
</gene>
<dbReference type="PANTHER" id="PTHR11207:SF32">
    <property type="entry name" value="LARGE RIBOSOMAL SUBUNIT PROTEIN ML44"/>
    <property type="match status" value="1"/>
</dbReference>
<reference evidence="10" key="1">
    <citation type="submission" date="2023-06" db="EMBL/GenBank/DDBJ databases">
        <title>Genome-scale phylogeny and comparative genomics of the fungal order Sordariales.</title>
        <authorList>
            <consortium name="Lawrence Berkeley National Laboratory"/>
            <person name="Hensen N."/>
            <person name="Bonometti L."/>
            <person name="Westerberg I."/>
            <person name="Brannstrom I.O."/>
            <person name="Guillou S."/>
            <person name="Cros-Aarteil S."/>
            <person name="Calhoun S."/>
            <person name="Haridas S."/>
            <person name="Kuo A."/>
            <person name="Mondo S."/>
            <person name="Pangilinan J."/>
            <person name="Riley R."/>
            <person name="Labutti K."/>
            <person name="Andreopoulos B."/>
            <person name="Lipzen A."/>
            <person name="Chen C."/>
            <person name="Yanf M."/>
            <person name="Daum C."/>
            <person name="Ng V."/>
            <person name="Clum A."/>
            <person name="Steindorff A."/>
            <person name="Ohm R."/>
            <person name="Martin F."/>
            <person name="Silar P."/>
            <person name="Natvig D."/>
            <person name="Lalanne C."/>
            <person name="Gautier V."/>
            <person name="Ament-Velasquez S.L."/>
            <person name="Kruys A."/>
            <person name="Hutchinson M.I."/>
            <person name="Powell A.J."/>
            <person name="Barry K."/>
            <person name="Miller A.N."/>
            <person name="Grigoriev I.V."/>
            <person name="Debuchy R."/>
            <person name="Gladieux P."/>
            <person name="Thoren M.H."/>
            <person name="Johannesson H."/>
        </authorList>
    </citation>
    <scope>NUCLEOTIDE SEQUENCE</scope>
    <source>
        <strain evidence="10">8032-3</strain>
    </source>
</reference>
<dbReference type="InterPro" id="IPR014720">
    <property type="entry name" value="dsRBD_dom"/>
</dbReference>
<keyword evidence="4" id="KW-0496">Mitochondrion</keyword>
<dbReference type="InterPro" id="IPR000999">
    <property type="entry name" value="RNase_III_dom"/>
</dbReference>
<dbReference type="PROSITE" id="PS50142">
    <property type="entry name" value="RNASE_3_2"/>
    <property type="match status" value="1"/>
</dbReference>
<evidence type="ECO:0000313" key="10">
    <source>
        <dbReference type="EMBL" id="KAK1766841.1"/>
    </source>
</evidence>
<name>A0AAJ0FFR8_9PEZI</name>
<feature type="compositionally biased region" description="Basic and acidic residues" evidence="8">
    <location>
        <begin position="52"/>
        <end position="62"/>
    </location>
</feature>